<organism evidence="2 3">
    <name type="scientific">Pseudothauera nasutitermitis</name>
    <dbReference type="NCBI Taxonomy" id="2565930"/>
    <lineage>
        <taxon>Bacteria</taxon>
        <taxon>Pseudomonadati</taxon>
        <taxon>Pseudomonadota</taxon>
        <taxon>Betaproteobacteria</taxon>
        <taxon>Rhodocyclales</taxon>
        <taxon>Zoogloeaceae</taxon>
        <taxon>Pseudothauera</taxon>
    </lineage>
</organism>
<keyword evidence="3" id="KW-1185">Reference proteome</keyword>
<dbReference type="RefSeq" id="WP_136350275.1">
    <property type="nucleotide sequence ID" value="NZ_SSOC01000010.1"/>
</dbReference>
<gene>
    <name evidence="2" type="ORF">E6C76_21265</name>
</gene>
<feature type="compositionally biased region" description="Basic residues" evidence="1">
    <location>
        <begin position="102"/>
        <end position="112"/>
    </location>
</feature>
<accession>A0A4S4APN3</accession>
<dbReference type="AlphaFoldDB" id="A0A4S4APN3"/>
<sequence length="120" mass="12453">MNAPKPVSPRARMQALQAIPDSQRTDAEWDELNELEIMFAPGNRAGGPDRLPGSANHGGNNNGGGGRRKQGGGKPAHAQSALPGGQPAVQGVPGGEAGGARKPVRKFRKKPPRPKDKVPA</sequence>
<comment type="caution">
    <text evidence="2">The sequence shown here is derived from an EMBL/GenBank/DDBJ whole genome shotgun (WGS) entry which is preliminary data.</text>
</comment>
<proteinExistence type="predicted"/>
<feature type="region of interest" description="Disordered" evidence="1">
    <location>
        <begin position="40"/>
        <end position="120"/>
    </location>
</feature>
<dbReference type="EMBL" id="SSOC01000010">
    <property type="protein sequence ID" value="THF61122.1"/>
    <property type="molecule type" value="Genomic_DNA"/>
</dbReference>
<reference evidence="2 3" key="1">
    <citation type="submission" date="2019-04" db="EMBL/GenBank/DDBJ databases">
        <title>Azoarcus nasutitermitis sp. nov. isolated from termite nest.</title>
        <authorList>
            <person name="Lin S.-Y."/>
            <person name="Hameed A."/>
            <person name="Hsu Y.-H."/>
            <person name="Young C.-C."/>
        </authorList>
    </citation>
    <scope>NUCLEOTIDE SEQUENCE [LARGE SCALE GENOMIC DNA]</scope>
    <source>
        <strain evidence="2 3">CC-YHH838</strain>
    </source>
</reference>
<evidence type="ECO:0000313" key="2">
    <source>
        <dbReference type="EMBL" id="THF61122.1"/>
    </source>
</evidence>
<dbReference type="Proteomes" id="UP000308430">
    <property type="component" value="Unassembled WGS sequence"/>
</dbReference>
<dbReference type="OrthoDB" id="9182776at2"/>
<feature type="region of interest" description="Disordered" evidence="1">
    <location>
        <begin position="1"/>
        <end position="25"/>
    </location>
</feature>
<evidence type="ECO:0000313" key="3">
    <source>
        <dbReference type="Proteomes" id="UP000308430"/>
    </source>
</evidence>
<name>A0A4S4APN3_9RHOO</name>
<protein>
    <submittedName>
        <fullName evidence="2">Uncharacterized protein</fullName>
    </submittedName>
</protein>
<evidence type="ECO:0000256" key="1">
    <source>
        <dbReference type="SAM" id="MobiDB-lite"/>
    </source>
</evidence>